<gene>
    <name evidence="2" type="ORF">DNK44_23785</name>
</gene>
<dbReference type="AlphaFoldDB" id="A0A4Q9QTL7"/>
<protein>
    <recommendedName>
        <fullName evidence="4">Multifunctional fatty acid oxidation complex subunit alpha</fullName>
    </recommendedName>
</protein>
<proteinExistence type="predicted"/>
<dbReference type="OrthoDB" id="7019010at2"/>
<feature type="compositionally biased region" description="Polar residues" evidence="1">
    <location>
        <begin position="1"/>
        <end position="13"/>
    </location>
</feature>
<feature type="region of interest" description="Disordered" evidence="1">
    <location>
        <begin position="1"/>
        <end position="32"/>
    </location>
</feature>
<dbReference type="EMBL" id="QJUL01000055">
    <property type="protein sequence ID" value="TBU86201.1"/>
    <property type="molecule type" value="Genomic_DNA"/>
</dbReference>
<dbReference type="InterPro" id="IPR054635">
    <property type="entry name" value="PA1571-like"/>
</dbReference>
<accession>A0A4Q9QTL7</accession>
<organism evidence="2 3">
    <name type="scientific">Phytopseudomonas dryadis</name>
    <dbReference type="NCBI Taxonomy" id="2487520"/>
    <lineage>
        <taxon>Bacteria</taxon>
        <taxon>Pseudomonadati</taxon>
        <taxon>Pseudomonadota</taxon>
        <taxon>Gammaproteobacteria</taxon>
        <taxon>Pseudomonadales</taxon>
        <taxon>Pseudomonadaceae</taxon>
        <taxon>Phytopseudomonas</taxon>
    </lineage>
</organism>
<dbReference type="NCBIfam" id="NF045613">
    <property type="entry name" value="PA1571_fam"/>
    <property type="match status" value="1"/>
</dbReference>
<comment type="caution">
    <text evidence="2">The sequence shown here is derived from an EMBL/GenBank/DDBJ whole genome shotgun (WGS) entry which is preliminary data.</text>
</comment>
<dbReference type="Proteomes" id="UP000293172">
    <property type="component" value="Unassembled WGS sequence"/>
</dbReference>
<evidence type="ECO:0000256" key="1">
    <source>
        <dbReference type="SAM" id="MobiDB-lite"/>
    </source>
</evidence>
<dbReference type="RefSeq" id="WP_131199246.1">
    <property type="nucleotide sequence ID" value="NZ_QJUL01000055.1"/>
</dbReference>
<sequence>MSPSEHPSAQPATQAPKELLNGAVIDPDGREIPITEHMIQDACDKLDKGLGKPEQDPAS</sequence>
<reference evidence="2 3" key="1">
    <citation type="submission" date="2018-06" db="EMBL/GenBank/DDBJ databases">
        <title>Three novel Pseudomonas species isolated from symptomatic oak.</title>
        <authorList>
            <person name="Bueno-Gonzalez V."/>
            <person name="Brady C."/>
        </authorList>
    </citation>
    <scope>NUCLEOTIDE SEQUENCE [LARGE SCALE GENOMIC DNA]</scope>
    <source>
        <strain evidence="2 3">P6B</strain>
    </source>
</reference>
<evidence type="ECO:0000313" key="2">
    <source>
        <dbReference type="EMBL" id="TBU86201.1"/>
    </source>
</evidence>
<evidence type="ECO:0000313" key="3">
    <source>
        <dbReference type="Proteomes" id="UP000293172"/>
    </source>
</evidence>
<name>A0A4Q9QTL7_9GAMM</name>
<evidence type="ECO:0008006" key="4">
    <source>
        <dbReference type="Google" id="ProtNLM"/>
    </source>
</evidence>